<keyword evidence="5" id="KW-1185">Reference proteome</keyword>
<evidence type="ECO:0000313" key="5">
    <source>
        <dbReference type="Proteomes" id="UP000791080"/>
    </source>
</evidence>
<dbReference type="EMBL" id="AUBJ02000001">
    <property type="protein sequence ID" value="MCP2332375.1"/>
    <property type="molecule type" value="Genomic_DNA"/>
</dbReference>
<reference evidence="4 5" key="1">
    <citation type="submission" date="2022-06" db="EMBL/GenBank/DDBJ databases">
        <title>Genomic Encyclopedia of Type Strains, Phase I: the one thousand microbial genomes (KMG-I) project.</title>
        <authorList>
            <person name="Kyrpides N."/>
        </authorList>
    </citation>
    <scope>NUCLEOTIDE SEQUENCE [LARGE SCALE GENOMIC DNA]</scope>
    <source>
        <strain evidence="4 5">DSM 43889</strain>
    </source>
</reference>
<evidence type="ECO:0000256" key="3">
    <source>
        <dbReference type="ARBA" id="ARBA00015086"/>
    </source>
</evidence>
<comment type="pathway">
    <text evidence="1">Cofactor biosynthesis; pyrroloquinoline quinone biosynthesis.</text>
</comment>
<name>A0ABT1JIM9_ACTCY</name>
<protein>
    <recommendedName>
        <fullName evidence="3">Coenzyme PQQ synthesis protein A</fullName>
    </recommendedName>
</protein>
<evidence type="ECO:0000313" key="4">
    <source>
        <dbReference type="EMBL" id="MCP2332375.1"/>
    </source>
</evidence>
<evidence type="ECO:0000256" key="1">
    <source>
        <dbReference type="ARBA" id="ARBA00004886"/>
    </source>
</evidence>
<proteinExistence type="inferred from homology"/>
<comment type="caution">
    <text evidence="4">The sequence shown here is derived from an EMBL/GenBank/DDBJ whole genome shotgun (WGS) entry which is preliminary data.</text>
</comment>
<evidence type="ECO:0000256" key="2">
    <source>
        <dbReference type="ARBA" id="ARBA00009325"/>
    </source>
</evidence>
<dbReference type="Proteomes" id="UP000791080">
    <property type="component" value="Unassembled WGS sequence"/>
</dbReference>
<comment type="similarity">
    <text evidence="2">Belongs to the PqqA family.</text>
</comment>
<organism evidence="4 5">
    <name type="scientific">Actinoalloteichus caeruleus DSM 43889</name>
    <dbReference type="NCBI Taxonomy" id="1120930"/>
    <lineage>
        <taxon>Bacteria</taxon>
        <taxon>Bacillati</taxon>
        <taxon>Actinomycetota</taxon>
        <taxon>Actinomycetes</taxon>
        <taxon>Pseudonocardiales</taxon>
        <taxon>Pseudonocardiaceae</taxon>
        <taxon>Actinoalloteichus</taxon>
        <taxon>Actinoalloteichus cyanogriseus</taxon>
    </lineage>
</organism>
<sequence>MRLPTVVTRHDRATDLRPVSAGRPPAPRRSWVRPDFRAVATPMEVTSYVARG</sequence>
<accession>A0ABT1JIM9</accession>
<dbReference type="Pfam" id="PF08042">
    <property type="entry name" value="PqqA"/>
    <property type="match status" value="1"/>
</dbReference>
<gene>
    <name evidence="4" type="ORF">G443_002645</name>
</gene>
<dbReference type="RefSeq" id="WP_372492974.1">
    <property type="nucleotide sequence ID" value="NZ_AUBJ02000001.1"/>
</dbReference>
<dbReference type="InterPro" id="IPR011725">
    <property type="entry name" value="PQQ_synth_PqqA"/>
</dbReference>